<dbReference type="HOGENOM" id="CLU_1115831_0_0_1"/>
<dbReference type="STRING" id="1116229.S3DEA5"/>
<dbReference type="EMBL" id="KE145354">
    <property type="protein sequence ID" value="EPE35439.1"/>
    <property type="molecule type" value="Genomic_DNA"/>
</dbReference>
<dbReference type="AlphaFoldDB" id="S3DEA5"/>
<evidence type="ECO:0000256" key="1">
    <source>
        <dbReference type="SAM" id="SignalP"/>
    </source>
</evidence>
<dbReference type="Proteomes" id="UP000016922">
    <property type="component" value="Unassembled WGS sequence"/>
</dbReference>
<dbReference type="KEGG" id="glz:GLAREA_11138"/>
<proteinExistence type="predicted"/>
<evidence type="ECO:0000313" key="2">
    <source>
        <dbReference type="EMBL" id="EPE35439.1"/>
    </source>
</evidence>
<accession>S3DEA5</accession>
<sequence length="249" mass="27830">MHLGSIFISLGSLVRFTIGLPYLETRDLPCPLVPFQYDGPLGGHNVSLTGTVGEMLQQMKEIHPEFDISEHPTLSERDDDVELEDIEPDDIEPVAFGMKGKATEPEVKKTHCCGGVGMGGYDWKNADWYTATNAMFVLDHFVPICKQQPKTCSKIACYDQASIVLCNDRDVAVESHCNALRQPLWDLRADCTFRPNNDRGHGRSICGQIFLDDALEGLNLIVKSEKRGSCEGQVPWNKIDGKINRYGKW</sequence>
<evidence type="ECO:0000313" key="3">
    <source>
        <dbReference type="Proteomes" id="UP000016922"/>
    </source>
</evidence>
<protein>
    <submittedName>
        <fullName evidence="2">Uncharacterized protein</fullName>
    </submittedName>
</protein>
<dbReference type="RefSeq" id="XP_008077518.1">
    <property type="nucleotide sequence ID" value="XM_008079327.1"/>
</dbReference>
<gene>
    <name evidence="2" type="ORF">GLAREA_11138</name>
</gene>
<name>S3DEA5_GLAL2</name>
<organism evidence="2 3">
    <name type="scientific">Glarea lozoyensis (strain ATCC 20868 / MF5171)</name>
    <dbReference type="NCBI Taxonomy" id="1116229"/>
    <lineage>
        <taxon>Eukaryota</taxon>
        <taxon>Fungi</taxon>
        <taxon>Dikarya</taxon>
        <taxon>Ascomycota</taxon>
        <taxon>Pezizomycotina</taxon>
        <taxon>Leotiomycetes</taxon>
        <taxon>Helotiales</taxon>
        <taxon>Helotiaceae</taxon>
        <taxon>Glarea</taxon>
    </lineage>
</organism>
<dbReference type="GeneID" id="19470180"/>
<dbReference type="OrthoDB" id="3466524at2759"/>
<feature type="chain" id="PRO_5004519767" evidence="1">
    <location>
        <begin position="20"/>
        <end position="249"/>
    </location>
</feature>
<reference evidence="2 3" key="1">
    <citation type="journal article" date="2013" name="BMC Genomics">
        <title>Genomics-driven discovery of the pneumocandin biosynthetic gene cluster in the fungus Glarea lozoyensis.</title>
        <authorList>
            <person name="Chen L."/>
            <person name="Yue Q."/>
            <person name="Zhang X."/>
            <person name="Xiang M."/>
            <person name="Wang C."/>
            <person name="Li S."/>
            <person name="Che Y."/>
            <person name="Ortiz-Lopez F.J."/>
            <person name="Bills G.F."/>
            <person name="Liu X."/>
            <person name="An Z."/>
        </authorList>
    </citation>
    <scope>NUCLEOTIDE SEQUENCE [LARGE SCALE GENOMIC DNA]</scope>
    <source>
        <strain evidence="3">ATCC 20868 / MF5171</strain>
    </source>
</reference>
<keyword evidence="3" id="KW-1185">Reference proteome</keyword>
<keyword evidence="1" id="KW-0732">Signal</keyword>
<feature type="signal peptide" evidence="1">
    <location>
        <begin position="1"/>
        <end position="19"/>
    </location>
</feature>